<dbReference type="AlphaFoldDB" id="A0A3B0U204"/>
<protein>
    <submittedName>
        <fullName evidence="2">Iron-sulfur cluster regulator IscR</fullName>
    </submittedName>
</protein>
<proteinExistence type="predicted"/>
<reference evidence="2" key="1">
    <citation type="submission" date="2018-06" db="EMBL/GenBank/DDBJ databases">
        <authorList>
            <person name="Zhirakovskaya E."/>
        </authorList>
    </citation>
    <scope>NUCLEOTIDE SEQUENCE</scope>
</reference>
<dbReference type="NCBIfam" id="TIGR00738">
    <property type="entry name" value="rrf2_super"/>
    <property type="match status" value="1"/>
</dbReference>
<organism evidence="2">
    <name type="scientific">hydrothermal vent metagenome</name>
    <dbReference type="NCBI Taxonomy" id="652676"/>
    <lineage>
        <taxon>unclassified sequences</taxon>
        <taxon>metagenomes</taxon>
        <taxon>ecological metagenomes</taxon>
    </lineage>
</organism>
<gene>
    <name evidence="2" type="ORF">MNBD_ALPHA09-1570</name>
</gene>
<accession>A0A3B0U204</accession>
<dbReference type="GO" id="GO:0003700">
    <property type="term" value="F:DNA-binding transcription factor activity"/>
    <property type="evidence" value="ECO:0007669"/>
    <property type="project" value="TreeGrafter"/>
</dbReference>
<name>A0A3B0U204_9ZZZZ</name>
<dbReference type="SUPFAM" id="SSF46785">
    <property type="entry name" value="Winged helix' DNA-binding domain"/>
    <property type="match status" value="1"/>
</dbReference>
<dbReference type="PANTHER" id="PTHR33221:SF5">
    <property type="entry name" value="HTH-TYPE TRANSCRIPTIONAL REGULATOR ISCR"/>
    <property type="match status" value="1"/>
</dbReference>
<dbReference type="Gene3D" id="1.10.10.10">
    <property type="entry name" value="Winged helix-like DNA-binding domain superfamily/Winged helix DNA-binding domain"/>
    <property type="match status" value="1"/>
</dbReference>
<dbReference type="GO" id="GO:0003677">
    <property type="term" value="F:DNA binding"/>
    <property type="evidence" value="ECO:0007669"/>
    <property type="project" value="UniProtKB-KW"/>
</dbReference>
<dbReference type="InterPro" id="IPR030489">
    <property type="entry name" value="TR_Rrf2-type_CS"/>
</dbReference>
<dbReference type="InterPro" id="IPR036388">
    <property type="entry name" value="WH-like_DNA-bd_sf"/>
</dbReference>
<keyword evidence="1" id="KW-0238">DNA-binding</keyword>
<dbReference type="InterPro" id="IPR036390">
    <property type="entry name" value="WH_DNA-bd_sf"/>
</dbReference>
<dbReference type="Pfam" id="PF02082">
    <property type="entry name" value="Rrf2"/>
    <property type="match status" value="1"/>
</dbReference>
<sequence>MKLASKGRYAAMAMVDLAAQSAAGTAIRSISLGEIAARQGLSLAYLEQLFNKLRRAGLVEATRGPGGGYRLAAPADTIRLSDVMFAVDEPVHTNACPDVTGQGCQGRGQCDCHDVWNALGAHILSFLGAVTLADIVAGRSHEFVAPGLGCKAIRADEEDRNTGRGANAGAGPARFAVRG</sequence>
<dbReference type="GO" id="GO:0005829">
    <property type="term" value="C:cytosol"/>
    <property type="evidence" value="ECO:0007669"/>
    <property type="project" value="TreeGrafter"/>
</dbReference>
<evidence type="ECO:0000256" key="1">
    <source>
        <dbReference type="ARBA" id="ARBA00023125"/>
    </source>
</evidence>
<dbReference type="PROSITE" id="PS51197">
    <property type="entry name" value="HTH_RRF2_2"/>
    <property type="match status" value="1"/>
</dbReference>
<dbReference type="PROSITE" id="PS01332">
    <property type="entry name" value="HTH_RRF2_1"/>
    <property type="match status" value="1"/>
</dbReference>
<evidence type="ECO:0000313" key="2">
    <source>
        <dbReference type="EMBL" id="VAW18449.1"/>
    </source>
</evidence>
<dbReference type="EMBL" id="UOEM01000115">
    <property type="protein sequence ID" value="VAW18449.1"/>
    <property type="molecule type" value="Genomic_DNA"/>
</dbReference>
<dbReference type="InterPro" id="IPR000944">
    <property type="entry name" value="Tscrpt_reg_Rrf2"/>
</dbReference>
<dbReference type="PANTHER" id="PTHR33221">
    <property type="entry name" value="WINGED HELIX-TURN-HELIX TRANSCRIPTIONAL REGULATOR, RRF2 FAMILY"/>
    <property type="match status" value="1"/>
</dbReference>